<dbReference type="PANTHER" id="PTHR42792">
    <property type="entry name" value="FLAGELLIN"/>
    <property type="match status" value="1"/>
</dbReference>
<evidence type="ECO:0000259" key="5">
    <source>
        <dbReference type="Pfam" id="PF00700"/>
    </source>
</evidence>
<keyword evidence="7" id="KW-1185">Reference proteome</keyword>
<dbReference type="InterPro" id="IPR001492">
    <property type="entry name" value="Flagellin"/>
</dbReference>
<dbReference type="Proteomes" id="UP000005850">
    <property type="component" value="Chromosome"/>
</dbReference>
<dbReference type="PANTHER" id="PTHR42792:SF1">
    <property type="entry name" value="FLAGELLAR HOOK-ASSOCIATED PROTEIN 3"/>
    <property type="match status" value="1"/>
</dbReference>
<comment type="subcellular location">
    <subcellularLocation>
        <location evidence="1">Bacterial flagellum</location>
    </subcellularLocation>
</comment>
<proteinExistence type="inferred from homology"/>
<dbReference type="InterPro" id="IPR013384">
    <property type="entry name" value="Flagell_FlgL"/>
</dbReference>
<dbReference type="STRING" id="1042163.BRLA_c043770"/>
<dbReference type="Pfam" id="PF00700">
    <property type="entry name" value="Flagellin_C"/>
    <property type="match status" value="1"/>
</dbReference>
<dbReference type="Pfam" id="PF00669">
    <property type="entry name" value="Flagellin_N"/>
    <property type="match status" value="1"/>
</dbReference>
<evidence type="ECO:0000313" key="6">
    <source>
        <dbReference type="EMBL" id="AIG28641.1"/>
    </source>
</evidence>
<dbReference type="AlphaFoldDB" id="A0A075RB67"/>
<keyword evidence="3" id="KW-0975">Bacterial flagellum</keyword>
<organism evidence="6 7">
    <name type="scientific">Brevibacillus laterosporus LMG 15441</name>
    <dbReference type="NCBI Taxonomy" id="1042163"/>
    <lineage>
        <taxon>Bacteria</taxon>
        <taxon>Bacillati</taxon>
        <taxon>Bacillota</taxon>
        <taxon>Bacilli</taxon>
        <taxon>Bacillales</taxon>
        <taxon>Paenibacillaceae</taxon>
        <taxon>Brevibacillus</taxon>
    </lineage>
</organism>
<dbReference type="RefSeq" id="WP_003334312.1">
    <property type="nucleotide sequence ID" value="NZ_CP007806.1"/>
</dbReference>
<dbReference type="HOGENOM" id="CLU_024437_2_1_9"/>
<name>A0A075RB67_BRELA</name>
<dbReference type="SUPFAM" id="SSF64518">
    <property type="entry name" value="Phase 1 flagellin"/>
    <property type="match status" value="1"/>
</dbReference>
<reference evidence="6 7" key="1">
    <citation type="journal article" date="2011" name="J. Bacteriol.">
        <title>Genome sequence of Brevibacillus laterosporus LMG 15441, a pathogen of invertebrates.</title>
        <authorList>
            <person name="Djukic M."/>
            <person name="Poehlein A."/>
            <person name="Thurmer A."/>
            <person name="Daniel R."/>
        </authorList>
    </citation>
    <scope>NUCLEOTIDE SEQUENCE [LARGE SCALE GENOMIC DNA]</scope>
    <source>
        <strain evidence="6 7">LMG 15441</strain>
    </source>
</reference>
<feature type="domain" description="Flagellin C-terminal" evidence="5">
    <location>
        <begin position="219"/>
        <end position="301"/>
    </location>
</feature>
<comment type="similarity">
    <text evidence="2">Belongs to the bacterial flagellin family.</text>
</comment>
<sequence length="302" mass="33533">MAIRITQNMMNNTMVRNINNSMSQMSKSYQQLSTGKLVSRPSDDPIVAARGMYYRTSLVENEQFLRNAGQAKTWMESYDTSMDEVGKVFGRVRDLLTGSGNGTYSKEETQSIAAEIEELKKHLGDLANQTVNGKYIYGGDNNNKPPFEIKKQPGTGKDEFVFTSNEGKVEMEMSQGVFFQVNISGKNIFDSPAGENIFKTLEDIVGDLNAGNSAADYLERMDNHINNLLLERAALGARSNRLELMTDRLDADSVSIISMMSSNEDADEAEVITNLKMQENVHRAALGAGARIIQPSLLDFLR</sequence>
<protein>
    <submittedName>
        <fullName evidence="6">Hook-filament junction protein FlgL</fullName>
    </submittedName>
</protein>
<feature type="domain" description="Flagellin N-terminal" evidence="4">
    <location>
        <begin position="5"/>
        <end position="140"/>
    </location>
</feature>
<evidence type="ECO:0000313" key="7">
    <source>
        <dbReference type="Proteomes" id="UP000005850"/>
    </source>
</evidence>
<dbReference type="InterPro" id="IPR046358">
    <property type="entry name" value="Flagellin_C"/>
</dbReference>
<evidence type="ECO:0000256" key="2">
    <source>
        <dbReference type="ARBA" id="ARBA00005709"/>
    </source>
</evidence>
<evidence type="ECO:0000256" key="1">
    <source>
        <dbReference type="ARBA" id="ARBA00004365"/>
    </source>
</evidence>
<dbReference type="GO" id="GO:0009424">
    <property type="term" value="C:bacterial-type flagellum hook"/>
    <property type="evidence" value="ECO:0007669"/>
    <property type="project" value="InterPro"/>
</dbReference>
<evidence type="ECO:0000256" key="3">
    <source>
        <dbReference type="ARBA" id="ARBA00023143"/>
    </source>
</evidence>
<dbReference type="eggNOG" id="COG1344">
    <property type="taxonomic scope" value="Bacteria"/>
</dbReference>
<dbReference type="KEGG" id="blr:BRLA_c043770"/>
<dbReference type="EMBL" id="CP007806">
    <property type="protein sequence ID" value="AIG28641.1"/>
    <property type="molecule type" value="Genomic_DNA"/>
</dbReference>
<evidence type="ECO:0000259" key="4">
    <source>
        <dbReference type="Pfam" id="PF00669"/>
    </source>
</evidence>
<dbReference type="NCBIfam" id="TIGR02550">
    <property type="entry name" value="flagell_flgL"/>
    <property type="match status" value="1"/>
</dbReference>
<dbReference type="InterPro" id="IPR001029">
    <property type="entry name" value="Flagellin_N"/>
</dbReference>
<accession>A0A075RB67</accession>
<dbReference type="Gene3D" id="1.20.1330.10">
    <property type="entry name" value="f41 fragment of flagellin, N-terminal domain"/>
    <property type="match status" value="1"/>
</dbReference>
<gene>
    <name evidence="6" type="primary">flgL</name>
    <name evidence="6" type="ORF">BRLA_c043770</name>
</gene>
<dbReference type="GO" id="GO:0071973">
    <property type="term" value="P:bacterial-type flagellum-dependent cell motility"/>
    <property type="evidence" value="ECO:0007669"/>
    <property type="project" value="InterPro"/>
</dbReference>
<dbReference type="GO" id="GO:0005198">
    <property type="term" value="F:structural molecule activity"/>
    <property type="evidence" value="ECO:0007669"/>
    <property type="project" value="InterPro"/>
</dbReference>